<accession>F1A3E9</accession>
<dbReference type="FunCoup" id="F1A3E9">
    <property type="interactions" value="937"/>
</dbReference>
<evidence type="ECO:0000313" key="5">
    <source>
        <dbReference type="EMBL" id="EGC29284.1"/>
    </source>
</evidence>
<dbReference type="InterPro" id="IPR000742">
    <property type="entry name" value="EGF"/>
</dbReference>
<dbReference type="eggNOG" id="ENOG502RCG6">
    <property type="taxonomic scope" value="Eukaryota"/>
</dbReference>
<keyword evidence="1" id="KW-1133">Transmembrane helix</keyword>
<feature type="chain" id="PRO_5003264067" description="EGF-like domain-containing protein" evidence="2">
    <location>
        <begin position="20"/>
        <end position="1435"/>
    </location>
</feature>
<keyword evidence="2" id="KW-0732">Signal</keyword>
<dbReference type="EMBL" id="GL871455">
    <property type="protein sequence ID" value="EGC29284.1"/>
    <property type="molecule type" value="Genomic_DNA"/>
</dbReference>
<dbReference type="InterPro" id="IPR057709">
    <property type="entry name" value="DUF7949"/>
</dbReference>
<dbReference type="KEGG" id="dpp:DICPUDRAFT_159154"/>
<dbReference type="InterPro" id="IPR055462">
    <property type="entry name" value="DUF7034"/>
</dbReference>
<sequence length="1435" mass="160073">MKFKNYLFIFILIINLINCQIYSIDHVEITDVTYFSKYNDSLNGCNTTLLIKVDLKDNLAKQFPLDNFQSTDPSIILDSVVTNIFKNDSIAIFQLTCLNTNINLKQLSIEGKSTANSSIIQIFGNIKELSCNAPPTNLGVKVNYTNSIPIDRANDFLFEVALYLENVANILFIDFMITSDNTAFSLEYEKLSNIEYILKFKIANATNLTDNQIIKITPKNQLSTSAQTSFSSFTINPIIKRSLNNQYSDIKYYAWSDSNEKYGYYLFNVKNDNNFVPMVGYNSETTSIDDSLKHLIKTAYPISGNQTDLTFIGYFKAPVYTPNLVQDVFSFFSSNENQTEIHTSYPVSPPFNTGFTGSLQSSSVDGPYYLTTYYSIYSEETGNDVPFPYSYSMQTILDWKYQNDYYPHYCIKEYTPSSIVFSHETYAPQYFFNGKPNLQYSRKASFSGNPYQDVSIGTVSNSIDPNIENIPPIISDIKLIPLIGYGYNIRFTIQYTSAFTFSYLKINGQVLTALNMAASGIVEKLVNESFVISMRDSFTILICDTIYSCNEKTYYPKTFNSLGYIPFPSLVLPNYEIINIFDIQSLYFQSSTISLSDQSLDNRANKVFLKVNTASNNYPIYFKLNKFSKDLRPFKFNSKLGLYECSFTVPKNYINGKLNYFIVLNDKEYSYSSLYSLVGGANSTVTVQQSATVDVSPPFVTSIVSFPSSQVEISTTVTHFGWEIEIKDQANGFEYGEINITSTLNPVPRTYKIKPQYLNNNIYTIDISPNQNCTTQTYSISSIYLRDTEGYESYSSDQTISALFQVASSNDFKVNVICSSEFYESVRPQITEFNVPFTEYDYSVAPSSYLIQYKIKDSSLFDPNSQEFPTVYLQDDFGNLFVLCNSSNTGPLNDYDGTFLTLICDTYQLPFGFGYPGSLLLSIYGIVDQFSNVAGYGGYSLSNSFGANTVINTKMSSAKPIISSSSSPGLINNGKNVIITIYGAFFGTQQSDFSVTINSPSDSTLVNGDGINVSPSKSRNLLGVNDLPVSVLLYTGTQIVVNADISSIVTNTVEISFSINGQTSNTYQYILPSTSVVGSSVENSDSTMDSTSGSKDVDCKALNECGGPTQGICIGKNTCTCLYGWIGISCQSKPLEGVTISVDTEKPSASLAQEGSAYKLLSLINLYQLREIDITGKVINTFDLQKKWDGKKLDTKSPEQYLFSNVIREPTTIYSTISVYTQQSSFEFADTKYQINPNSIKFTVNITSYQFKSPFNTLELIMQAKLDSSQKNNICSKKTTTLATDSDFLSVQLNEKSLYCRFLKKALVDGELKVPVEHVNKNDEFNVTLSGNSGTYFYAIELPAYKDYILIDPETKTITGADQNATCASSSNSKLSGGAIAGIVVAGVAVIVVSAIIVGSLVFRKFRFSNFTMAIRGWNSKRRSRKSSSYGLKTF</sequence>
<dbReference type="Pfam" id="PF23033">
    <property type="entry name" value="DUF7034"/>
    <property type="match status" value="1"/>
</dbReference>
<feature type="transmembrane region" description="Helical" evidence="1">
    <location>
        <begin position="1379"/>
        <end position="1403"/>
    </location>
</feature>
<evidence type="ECO:0000256" key="1">
    <source>
        <dbReference type="SAM" id="Phobius"/>
    </source>
</evidence>
<protein>
    <recommendedName>
        <fullName evidence="3 4">EGF-like domain-containing protein</fullName>
    </recommendedName>
</protein>
<reference evidence="6" key="1">
    <citation type="journal article" date="2011" name="Genome Biol.">
        <title>Comparative genomics of the social amoebae Dictyostelium discoideum and Dictyostelium purpureum.</title>
        <authorList>
            <consortium name="US DOE Joint Genome Institute (JGI-PGF)"/>
            <person name="Sucgang R."/>
            <person name="Kuo A."/>
            <person name="Tian X."/>
            <person name="Salerno W."/>
            <person name="Parikh A."/>
            <person name="Feasley C.L."/>
            <person name="Dalin E."/>
            <person name="Tu H."/>
            <person name="Huang E."/>
            <person name="Barry K."/>
            <person name="Lindquist E."/>
            <person name="Shapiro H."/>
            <person name="Bruce D."/>
            <person name="Schmutz J."/>
            <person name="Salamov A."/>
            <person name="Fey P."/>
            <person name="Gaudet P."/>
            <person name="Anjard C."/>
            <person name="Babu M.M."/>
            <person name="Basu S."/>
            <person name="Bushmanova Y."/>
            <person name="van der Wel H."/>
            <person name="Katoh-Kurasawa M."/>
            <person name="Dinh C."/>
            <person name="Coutinho P.M."/>
            <person name="Saito T."/>
            <person name="Elias M."/>
            <person name="Schaap P."/>
            <person name="Kay R.R."/>
            <person name="Henrissat B."/>
            <person name="Eichinger L."/>
            <person name="Rivero F."/>
            <person name="Putnam N.H."/>
            <person name="West C.M."/>
            <person name="Loomis W.F."/>
            <person name="Chisholm R.L."/>
            <person name="Shaulsky G."/>
            <person name="Strassmann J.E."/>
            <person name="Queller D.C."/>
            <person name="Kuspa A."/>
            <person name="Grigoriev I.V."/>
        </authorList>
    </citation>
    <scope>NUCLEOTIDE SEQUENCE [LARGE SCALE GENOMIC DNA]</scope>
    <source>
        <strain evidence="6">QSDP1</strain>
    </source>
</reference>
<dbReference type="PANTHER" id="PTHR31378:SF20">
    <property type="entry name" value="EGF-LIKE DOMAIN-CONTAINING PROTEIN"/>
    <property type="match status" value="1"/>
</dbReference>
<feature type="domain" description="EGF-like" evidence="3 4">
    <location>
        <begin position="1119"/>
        <end position="1130"/>
    </location>
</feature>
<dbReference type="PROSITE" id="PS01186">
    <property type="entry name" value="EGF_2"/>
    <property type="match status" value="1"/>
</dbReference>
<dbReference type="Pfam" id="PF23034">
    <property type="entry name" value="DUF7035"/>
    <property type="match status" value="1"/>
</dbReference>
<dbReference type="PROSITE" id="PS00022">
    <property type="entry name" value="EGF_1"/>
    <property type="match status" value="1"/>
</dbReference>
<organism evidence="5 6">
    <name type="scientific">Dictyostelium purpureum</name>
    <name type="common">Slime mold</name>
    <dbReference type="NCBI Taxonomy" id="5786"/>
    <lineage>
        <taxon>Eukaryota</taxon>
        <taxon>Amoebozoa</taxon>
        <taxon>Evosea</taxon>
        <taxon>Eumycetozoa</taxon>
        <taxon>Dictyostelia</taxon>
        <taxon>Dictyosteliales</taxon>
        <taxon>Dictyosteliaceae</taxon>
        <taxon>Dictyostelium</taxon>
    </lineage>
</organism>
<evidence type="ECO:0000313" key="6">
    <source>
        <dbReference type="Proteomes" id="UP000001064"/>
    </source>
</evidence>
<keyword evidence="1" id="KW-0472">Membrane</keyword>
<feature type="signal peptide" evidence="2">
    <location>
        <begin position="1"/>
        <end position="19"/>
    </location>
</feature>
<dbReference type="Proteomes" id="UP000001064">
    <property type="component" value="Unassembled WGS sequence"/>
</dbReference>
<keyword evidence="1" id="KW-0812">Transmembrane</keyword>
<dbReference type="InParanoid" id="F1A3E9"/>
<name>F1A3E9_DICPU</name>
<dbReference type="PANTHER" id="PTHR31378">
    <property type="entry name" value="EGF-LIKE DOMAIN-CONTAINING PROTEIN-RELATED-RELATED"/>
    <property type="match status" value="1"/>
</dbReference>
<evidence type="ECO:0000256" key="2">
    <source>
        <dbReference type="SAM" id="SignalP"/>
    </source>
</evidence>
<gene>
    <name evidence="5" type="ORF">DICPUDRAFT_159154</name>
</gene>
<dbReference type="STRING" id="5786.F1A3E9"/>
<keyword evidence="6" id="KW-1185">Reference proteome</keyword>
<dbReference type="Pfam" id="PF22933">
    <property type="entry name" value="ComC_SSD"/>
    <property type="match status" value="1"/>
</dbReference>
<dbReference type="OMA" id="SHETYAP"/>
<dbReference type="InterPro" id="IPR055463">
    <property type="entry name" value="DUF7035"/>
</dbReference>
<dbReference type="VEuPathDB" id="AmoebaDB:DICPUDRAFT_159154"/>
<dbReference type="RefSeq" id="XP_003294194.1">
    <property type="nucleotide sequence ID" value="XM_003294146.1"/>
</dbReference>
<dbReference type="Pfam" id="PF25820">
    <property type="entry name" value="DUF7949"/>
    <property type="match status" value="1"/>
</dbReference>
<evidence type="ECO:0000259" key="3">
    <source>
        <dbReference type="PROSITE" id="PS00022"/>
    </source>
</evidence>
<dbReference type="GeneID" id="10506191"/>
<dbReference type="OrthoDB" id="23158at2759"/>
<proteinExistence type="predicted"/>
<evidence type="ECO:0000259" key="4">
    <source>
        <dbReference type="PROSITE" id="PS01186"/>
    </source>
</evidence>
<dbReference type="InterPro" id="IPR054484">
    <property type="entry name" value="ComC_SSD"/>
</dbReference>